<protein>
    <submittedName>
        <fullName evidence="1">Uncharacterized protein</fullName>
    </submittedName>
</protein>
<dbReference type="RefSeq" id="WP_161816377.1">
    <property type="nucleotide sequence ID" value="NZ_BLJN01000010.1"/>
</dbReference>
<dbReference type="EMBL" id="BLJN01000010">
    <property type="protein sequence ID" value="GFE84796.1"/>
    <property type="molecule type" value="Genomic_DNA"/>
</dbReference>
<evidence type="ECO:0000313" key="1">
    <source>
        <dbReference type="EMBL" id="GFE84796.1"/>
    </source>
</evidence>
<proteinExistence type="predicted"/>
<reference evidence="2" key="1">
    <citation type="submission" date="2020-01" db="EMBL/GenBank/DDBJ databases">
        <title>'Steroidobacter agaridevorans' sp. nov., agar-degrading bacteria isolated from rhizosphere soils.</title>
        <authorList>
            <person name="Ikenaga M."/>
            <person name="Kataoka M."/>
            <person name="Murouchi A."/>
            <person name="Katsuragi S."/>
            <person name="Sakai M."/>
        </authorList>
    </citation>
    <scope>NUCLEOTIDE SEQUENCE [LARGE SCALE GENOMIC DNA]</scope>
    <source>
        <strain evidence="2">YU21-B</strain>
    </source>
</reference>
<dbReference type="AlphaFoldDB" id="A0A829YQQ9"/>
<gene>
    <name evidence="1" type="ORF">GCM10011487_67960</name>
</gene>
<organism evidence="1 2">
    <name type="scientific">Steroidobacter agaridevorans</name>
    <dbReference type="NCBI Taxonomy" id="2695856"/>
    <lineage>
        <taxon>Bacteria</taxon>
        <taxon>Pseudomonadati</taxon>
        <taxon>Pseudomonadota</taxon>
        <taxon>Gammaproteobacteria</taxon>
        <taxon>Steroidobacterales</taxon>
        <taxon>Steroidobacteraceae</taxon>
        <taxon>Steroidobacter</taxon>
    </lineage>
</organism>
<keyword evidence="2" id="KW-1185">Reference proteome</keyword>
<comment type="caution">
    <text evidence="1">The sequence shown here is derived from an EMBL/GenBank/DDBJ whole genome shotgun (WGS) entry which is preliminary data.</text>
</comment>
<dbReference type="Proteomes" id="UP000445000">
    <property type="component" value="Unassembled WGS sequence"/>
</dbReference>
<sequence>MSSIIADGVLAATHKLVQQAMTGQWQDVPKTVQERRELLDNLSASASPQDRQWLGALQQAMAESDAAVAKIAPANVLPHFDPKAQTQGTVANGVVDAPDSAAVDSMMELLRQSR</sequence>
<name>A0A829YQQ9_9GAMM</name>
<accession>A0A829YQQ9</accession>
<evidence type="ECO:0000313" key="2">
    <source>
        <dbReference type="Proteomes" id="UP000445000"/>
    </source>
</evidence>